<proteinExistence type="inferred from homology"/>
<feature type="domain" description="CN hydrolase" evidence="3">
    <location>
        <begin position="1"/>
        <end position="238"/>
    </location>
</feature>
<name>A0A2T0YRL6_9MICC</name>
<accession>A0A2T0YRL6</accession>
<dbReference type="SUPFAM" id="SSF56317">
    <property type="entry name" value="Carbon-nitrogen hydrolase"/>
    <property type="match status" value="1"/>
</dbReference>
<sequence>MRIALMQHTARPLESEHNLELIDDAAARARAQGAQLLLTPELFGFGYVPAQIRAQVSAEQVDAVRTRLRGIARDRDIALVWSLPGAQAPDRRGITAELADAHGEVLASYQKVQLYGPQEQAAFVPGEQPPLVVSWGGVQVGLLVCYDVEFPEMVRAAAVRGAQLVLVPTALAGDETSVPGILLPARAVENGITLAYANHCGPEGGLVFDGRSVVVGPAGQVLGELGADPGLLVVDLPEPPEERGAGGADYLHDRRAELHRSWL</sequence>
<organism evidence="4 5">
    <name type="scientific">Nesterenkonia sandarakina</name>
    <dbReference type="NCBI Taxonomy" id="272918"/>
    <lineage>
        <taxon>Bacteria</taxon>
        <taxon>Bacillati</taxon>
        <taxon>Actinomycetota</taxon>
        <taxon>Actinomycetes</taxon>
        <taxon>Micrococcales</taxon>
        <taxon>Micrococcaceae</taxon>
        <taxon>Nesterenkonia</taxon>
    </lineage>
</organism>
<comment type="caution">
    <text evidence="4">The sequence shown here is derived from an EMBL/GenBank/DDBJ whole genome shotgun (WGS) entry which is preliminary data.</text>
</comment>
<dbReference type="RefSeq" id="WP_181255863.1">
    <property type="nucleotide sequence ID" value="NZ_PVTY01000003.1"/>
</dbReference>
<dbReference type="EMBL" id="PVTY01000003">
    <property type="protein sequence ID" value="PRZ18039.1"/>
    <property type="molecule type" value="Genomic_DNA"/>
</dbReference>
<evidence type="ECO:0000256" key="1">
    <source>
        <dbReference type="ARBA" id="ARBA00010613"/>
    </source>
</evidence>
<evidence type="ECO:0000256" key="2">
    <source>
        <dbReference type="ARBA" id="ARBA00022801"/>
    </source>
</evidence>
<gene>
    <name evidence="4" type="ORF">BCL67_10322</name>
</gene>
<dbReference type="PANTHER" id="PTHR43674:SF2">
    <property type="entry name" value="BETA-UREIDOPROPIONASE"/>
    <property type="match status" value="1"/>
</dbReference>
<evidence type="ECO:0000313" key="4">
    <source>
        <dbReference type="EMBL" id="PRZ18039.1"/>
    </source>
</evidence>
<dbReference type="CDD" id="cd07576">
    <property type="entry name" value="R-amidase_like"/>
    <property type="match status" value="1"/>
</dbReference>
<dbReference type="InterPro" id="IPR044083">
    <property type="entry name" value="RamA-like"/>
</dbReference>
<comment type="similarity">
    <text evidence="1">Belongs to the carbon-nitrogen hydrolase superfamily. NIT1/NIT2 family.</text>
</comment>
<evidence type="ECO:0000313" key="5">
    <source>
        <dbReference type="Proteomes" id="UP000238217"/>
    </source>
</evidence>
<dbReference type="InterPro" id="IPR050345">
    <property type="entry name" value="Aliph_Amidase/BUP"/>
</dbReference>
<dbReference type="PANTHER" id="PTHR43674">
    <property type="entry name" value="NITRILASE C965.09-RELATED"/>
    <property type="match status" value="1"/>
</dbReference>
<dbReference type="AlphaFoldDB" id="A0A2T0YRL6"/>
<dbReference type="InterPro" id="IPR036526">
    <property type="entry name" value="C-N_Hydrolase_sf"/>
</dbReference>
<dbReference type="Proteomes" id="UP000238217">
    <property type="component" value="Unassembled WGS sequence"/>
</dbReference>
<dbReference type="GO" id="GO:0033388">
    <property type="term" value="P:putrescine biosynthetic process from arginine"/>
    <property type="evidence" value="ECO:0007669"/>
    <property type="project" value="TreeGrafter"/>
</dbReference>
<dbReference type="PROSITE" id="PS01227">
    <property type="entry name" value="UPF0012"/>
    <property type="match status" value="1"/>
</dbReference>
<keyword evidence="2 4" id="KW-0378">Hydrolase</keyword>
<reference evidence="4 5" key="1">
    <citation type="submission" date="2018-03" db="EMBL/GenBank/DDBJ databases">
        <title>Comparative analysis of microorganisms from saline springs in Andes Mountain Range, Colombia.</title>
        <authorList>
            <person name="Rubin E."/>
        </authorList>
    </citation>
    <scope>NUCLEOTIDE SEQUENCE [LARGE SCALE GENOMIC DNA]</scope>
    <source>
        <strain evidence="4 5">CG 35</strain>
    </source>
</reference>
<dbReference type="Pfam" id="PF00795">
    <property type="entry name" value="CN_hydrolase"/>
    <property type="match status" value="1"/>
</dbReference>
<dbReference type="PROSITE" id="PS50263">
    <property type="entry name" value="CN_HYDROLASE"/>
    <property type="match status" value="1"/>
</dbReference>
<evidence type="ECO:0000259" key="3">
    <source>
        <dbReference type="PROSITE" id="PS50263"/>
    </source>
</evidence>
<dbReference type="InterPro" id="IPR003010">
    <property type="entry name" value="C-N_Hydrolase"/>
</dbReference>
<dbReference type="Gene3D" id="3.60.110.10">
    <property type="entry name" value="Carbon-nitrogen hydrolase"/>
    <property type="match status" value="1"/>
</dbReference>
<protein>
    <submittedName>
        <fullName evidence="4">Putative amidohydrolase</fullName>
    </submittedName>
</protein>
<dbReference type="InterPro" id="IPR001110">
    <property type="entry name" value="UPF0012_CS"/>
</dbReference>
<keyword evidence="5" id="KW-1185">Reference proteome</keyword>
<dbReference type="GO" id="GO:0050126">
    <property type="term" value="F:N-carbamoylputrescine amidase activity"/>
    <property type="evidence" value="ECO:0007669"/>
    <property type="project" value="TreeGrafter"/>
</dbReference>